<reference evidence="3 4" key="1">
    <citation type="submission" date="2019-02" db="EMBL/GenBank/DDBJ databases">
        <title>Deep-cultivation of Planctomycetes and their phenomic and genomic characterization uncovers novel biology.</title>
        <authorList>
            <person name="Wiegand S."/>
            <person name="Jogler M."/>
            <person name="Boedeker C."/>
            <person name="Pinto D."/>
            <person name="Vollmers J."/>
            <person name="Rivas-Marin E."/>
            <person name="Kohn T."/>
            <person name="Peeters S.H."/>
            <person name="Heuer A."/>
            <person name="Rast P."/>
            <person name="Oberbeckmann S."/>
            <person name="Bunk B."/>
            <person name="Jeske O."/>
            <person name="Meyerdierks A."/>
            <person name="Storesund J.E."/>
            <person name="Kallscheuer N."/>
            <person name="Luecker S."/>
            <person name="Lage O.M."/>
            <person name="Pohl T."/>
            <person name="Merkel B.J."/>
            <person name="Hornburger P."/>
            <person name="Mueller R.-W."/>
            <person name="Bruemmer F."/>
            <person name="Labrenz M."/>
            <person name="Spormann A.M."/>
            <person name="Op den Camp H."/>
            <person name="Overmann J."/>
            <person name="Amann R."/>
            <person name="Jetten M.S.M."/>
            <person name="Mascher T."/>
            <person name="Medema M.H."/>
            <person name="Devos D.P."/>
            <person name="Kaster A.-K."/>
            <person name="Ovreas L."/>
            <person name="Rohde M."/>
            <person name="Galperin M.Y."/>
            <person name="Jogler C."/>
        </authorList>
    </citation>
    <scope>NUCLEOTIDE SEQUENCE [LARGE SCALE GENOMIC DNA]</scope>
    <source>
        <strain evidence="3 4">CA12</strain>
    </source>
</reference>
<feature type="compositionally biased region" description="Basic and acidic residues" evidence="1">
    <location>
        <begin position="58"/>
        <end position="80"/>
    </location>
</feature>
<gene>
    <name evidence="3" type="ORF">CA12_02400</name>
</gene>
<keyword evidence="4" id="KW-1185">Reference proteome</keyword>
<proteinExistence type="predicted"/>
<feature type="region of interest" description="Disordered" evidence="1">
    <location>
        <begin position="99"/>
        <end position="223"/>
    </location>
</feature>
<dbReference type="EMBL" id="CP036265">
    <property type="protein sequence ID" value="QDT14172.1"/>
    <property type="molecule type" value="Genomic_DNA"/>
</dbReference>
<dbReference type="Proteomes" id="UP000318741">
    <property type="component" value="Chromosome"/>
</dbReference>
<dbReference type="PANTHER" id="PTHR47515:SF1">
    <property type="entry name" value="BLR2054 PROTEIN"/>
    <property type="match status" value="1"/>
</dbReference>
<dbReference type="Gene3D" id="3.30.420.10">
    <property type="entry name" value="Ribonuclease H-like superfamily/Ribonuclease H"/>
    <property type="match status" value="1"/>
</dbReference>
<dbReference type="Pfam" id="PF13683">
    <property type="entry name" value="rve_3"/>
    <property type="match status" value="1"/>
</dbReference>
<feature type="domain" description="Integrase catalytic" evidence="2">
    <location>
        <begin position="280"/>
        <end position="378"/>
    </location>
</feature>
<feature type="compositionally biased region" description="Basic and acidic residues" evidence="1">
    <location>
        <begin position="18"/>
        <end position="36"/>
    </location>
</feature>
<feature type="compositionally biased region" description="Basic and acidic residues" evidence="1">
    <location>
        <begin position="1"/>
        <end position="11"/>
    </location>
</feature>
<accession>A0A517P452</accession>
<sequence>MRSAWRFDHDQTTQAAHARGDRPQPAGRLRDVERGPRPGGRAAGARSHRGDLSPLAEPVRRDEGDRGQEAQGTRSRERPAQKLLAEAELDKATLKELASGNWRPFAETGRRPASSEDVRRVAAAGLPGRRPASQHAAVRADAQVRRGAAAETHVRTGPTTPALRVPPDRRAAEGGRLPAERQADVPALASGRLQGAAKTREEATHGGFRERLPPSAGVREERRVGLGLRLRPDDRRIDAEAALGRGRIHAGMPGAGGRPQRHGGGSDRDAGGAVPPSGGGAPNHLRSDNGPEFAAKAIRHWTERLQIGTLYVAPASPWENGDAESFHSKLRDEFLAAEEFGSLREARALTSAWKREYNEVRPHSSLGLAAPAAFARTCGASVRPPASFPPRTSCPPVPALIATGPVSGGRPIASPTYEICSVDRGNIASSDRVFQQPARGKTQTWIY</sequence>
<dbReference type="InterPro" id="IPR036397">
    <property type="entry name" value="RNaseH_sf"/>
</dbReference>
<dbReference type="SUPFAM" id="SSF53098">
    <property type="entry name" value="Ribonuclease H-like"/>
    <property type="match status" value="1"/>
</dbReference>
<dbReference type="InterPro" id="IPR001584">
    <property type="entry name" value="Integrase_cat-core"/>
</dbReference>
<organism evidence="3 4">
    <name type="scientific">Alienimonas californiensis</name>
    <dbReference type="NCBI Taxonomy" id="2527989"/>
    <lineage>
        <taxon>Bacteria</taxon>
        <taxon>Pseudomonadati</taxon>
        <taxon>Planctomycetota</taxon>
        <taxon>Planctomycetia</taxon>
        <taxon>Planctomycetales</taxon>
        <taxon>Planctomycetaceae</taxon>
        <taxon>Alienimonas</taxon>
    </lineage>
</organism>
<evidence type="ECO:0000313" key="4">
    <source>
        <dbReference type="Proteomes" id="UP000318741"/>
    </source>
</evidence>
<feature type="region of interest" description="Disordered" evidence="1">
    <location>
        <begin position="243"/>
        <end position="290"/>
    </location>
</feature>
<dbReference type="PROSITE" id="PS50994">
    <property type="entry name" value="INTEGRASE"/>
    <property type="match status" value="1"/>
</dbReference>
<dbReference type="KEGG" id="acaf:CA12_02400"/>
<evidence type="ECO:0000256" key="1">
    <source>
        <dbReference type="SAM" id="MobiDB-lite"/>
    </source>
</evidence>
<evidence type="ECO:0000259" key="2">
    <source>
        <dbReference type="PROSITE" id="PS50994"/>
    </source>
</evidence>
<dbReference type="AlphaFoldDB" id="A0A517P452"/>
<dbReference type="PANTHER" id="PTHR47515">
    <property type="entry name" value="LOW CALCIUM RESPONSE LOCUS PROTEIN T"/>
    <property type="match status" value="1"/>
</dbReference>
<feature type="compositionally biased region" description="Basic and acidic residues" evidence="1">
    <location>
        <begin position="198"/>
        <end position="223"/>
    </location>
</feature>
<protein>
    <submittedName>
        <fullName evidence="3">Integrase core domain protein</fullName>
    </submittedName>
</protein>
<feature type="region of interest" description="Disordered" evidence="1">
    <location>
        <begin position="1"/>
        <end position="81"/>
    </location>
</feature>
<feature type="compositionally biased region" description="Basic and acidic residues" evidence="1">
    <location>
        <begin position="166"/>
        <end position="183"/>
    </location>
</feature>
<evidence type="ECO:0000313" key="3">
    <source>
        <dbReference type="EMBL" id="QDT14172.1"/>
    </source>
</evidence>
<name>A0A517P452_9PLAN</name>
<dbReference type="GO" id="GO:0003676">
    <property type="term" value="F:nucleic acid binding"/>
    <property type="evidence" value="ECO:0007669"/>
    <property type="project" value="InterPro"/>
</dbReference>
<dbReference type="InterPro" id="IPR012337">
    <property type="entry name" value="RNaseH-like_sf"/>
</dbReference>
<dbReference type="GO" id="GO:0015074">
    <property type="term" value="P:DNA integration"/>
    <property type="evidence" value="ECO:0007669"/>
    <property type="project" value="InterPro"/>
</dbReference>
<feature type="compositionally biased region" description="Basic and acidic residues" evidence="1">
    <location>
        <begin position="108"/>
        <end position="120"/>
    </location>
</feature>